<dbReference type="Pfam" id="PF01926">
    <property type="entry name" value="MMR_HSR1"/>
    <property type="match status" value="1"/>
</dbReference>
<protein>
    <submittedName>
        <fullName evidence="8">Unplaced genomic scaffold SPHSTscaffold_70, whole genome shotgun sequence</fullName>
    </submittedName>
</protein>
<evidence type="ECO:0000256" key="1">
    <source>
        <dbReference type="ARBA" id="ARBA00004123"/>
    </source>
</evidence>
<keyword evidence="4" id="KW-0342">GTP-binding</keyword>
<evidence type="ECO:0000256" key="3">
    <source>
        <dbReference type="ARBA" id="ARBA00023054"/>
    </source>
</evidence>
<dbReference type="InterPro" id="IPR023179">
    <property type="entry name" value="GTP-bd_ortho_bundle_sf"/>
</dbReference>
<dbReference type="EMBL" id="KN837145">
    <property type="protein sequence ID" value="KIJ40334.1"/>
    <property type="molecule type" value="Genomic_DNA"/>
</dbReference>
<evidence type="ECO:0000259" key="7">
    <source>
        <dbReference type="PROSITE" id="PS51721"/>
    </source>
</evidence>
<dbReference type="SUPFAM" id="SSF52540">
    <property type="entry name" value="P-loop containing nucleoside triphosphate hydrolases"/>
    <property type="match status" value="1"/>
</dbReference>
<sequence>MATESSLAALATAAASSSDAYLEPASEPSTSQLKRHYIRTLHKVIDQSDVVILILDARDPEGCRSKLVEDEVRRRESEGKRLVFALNKIDLVPQENATAWLRYLRHTAPTLPFRSSTQHQSNNISSRSSPALINLIKSYKSSPAGRITVGVVGYPNVGKSSLINSLKRSKVCPVAAEPGWTKDLQTVQIDRGIRIIDSPGVVFDDISPETKGTGILLRNVVKVEEIDDPLAVVEEIVSRTPHETLQRIYNLPAWSGANIIDFLTMIALSTGRLLKGGTPDLTSTARQILVDWNTNKIPYFSVPPLIHPSSVPNLDVPGAENVGEAMIVGAFGEAFDVAGGGDEDMGGEEGEGMDEDGVPMDSDDPLRHIIPSKRSHSLSPSPLPSPLLSEQSMLPDPESDPTRPPPKRARPSISTPPQPPTLNSSRTKKPRANAKRERKAARRAARIQGGEGGMVIDDFDLAEAVEFTFRVGSGEGW</sequence>
<feature type="compositionally biased region" description="Acidic residues" evidence="6">
    <location>
        <begin position="341"/>
        <end position="363"/>
    </location>
</feature>
<dbReference type="InterPro" id="IPR030378">
    <property type="entry name" value="G_CP_dom"/>
</dbReference>
<evidence type="ECO:0000313" key="8">
    <source>
        <dbReference type="EMBL" id="KIJ40334.1"/>
    </source>
</evidence>
<dbReference type="InterPro" id="IPR050755">
    <property type="entry name" value="TRAFAC_YlqF/YawG_RiboMat"/>
</dbReference>
<dbReference type="AlphaFoldDB" id="A0A0C9UZR0"/>
<feature type="compositionally biased region" description="Low complexity" evidence="6">
    <location>
        <begin position="386"/>
        <end position="396"/>
    </location>
</feature>
<evidence type="ECO:0000256" key="2">
    <source>
        <dbReference type="ARBA" id="ARBA00022741"/>
    </source>
</evidence>
<dbReference type="PANTHER" id="PTHR11089">
    <property type="entry name" value="GTP-BINDING PROTEIN-RELATED"/>
    <property type="match status" value="1"/>
</dbReference>
<keyword evidence="3" id="KW-0175">Coiled coil</keyword>
<dbReference type="InterPro" id="IPR006073">
    <property type="entry name" value="GTP-bd"/>
</dbReference>
<dbReference type="Proteomes" id="UP000054279">
    <property type="component" value="Unassembled WGS sequence"/>
</dbReference>
<reference evidence="8 9" key="1">
    <citation type="submission" date="2014-06" db="EMBL/GenBank/DDBJ databases">
        <title>Evolutionary Origins and Diversification of the Mycorrhizal Mutualists.</title>
        <authorList>
            <consortium name="DOE Joint Genome Institute"/>
            <consortium name="Mycorrhizal Genomics Consortium"/>
            <person name="Kohler A."/>
            <person name="Kuo A."/>
            <person name="Nagy L.G."/>
            <person name="Floudas D."/>
            <person name="Copeland A."/>
            <person name="Barry K.W."/>
            <person name="Cichocki N."/>
            <person name="Veneault-Fourrey C."/>
            <person name="LaButti K."/>
            <person name="Lindquist E.A."/>
            <person name="Lipzen A."/>
            <person name="Lundell T."/>
            <person name="Morin E."/>
            <person name="Murat C."/>
            <person name="Riley R."/>
            <person name="Ohm R."/>
            <person name="Sun H."/>
            <person name="Tunlid A."/>
            <person name="Henrissat B."/>
            <person name="Grigoriev I.V."/>
            <person name="Hibbett D.S."/>
            <person name="Martin F."/>
        </authorList>
    </citation>
    <scope>NUCLEOTIDE SEQUENCE [LARGE SCALE GENOMIC DNA]</scope>
    <source>
        <strain evidence="8 9">SS14</strain>
    </source>
</reference>
<name>A0A0C9UZR0_SPHS4</name>
<dbReference type="Gene3D" id="3.40.50.300">
    <property type="entry name" value="P-loop containing nucleotide triphosphate hydrolases"/>
    <property type="match status" value="1"/>
</dbReference>
<feature type="region of interest" description="Disordered" evidence="6">
    <location>
        <begin position="337"/>
        <end position="452"/>
    </location>
</feature>
<dbReference type="GO" id="GO:0005730">
    <property type="term" value="C:nucleolus"/>
    <property type="evidence" value="ECO:0007669"/>
    <property type="project" value="TreeGrafter"/>
</dbReference>
<feature type="compositionally biased region" description="Basic residues" evidence="6">
    <location>
        <begin position="426"/>
        <end position="445"/>
    </location>
</feature>
<keyword evidence="2" id="KW-0547">Nucleotide-binding</keyword>
<dbReference type="OrthoDB" id="444945at2759"/>
<dbReference type="PROSITE" id="PS51721">
    <property type="entry name" value="G_CP"/>
    <property type="match status" value="1"/>
</dbReference>
<comment type="subcellular location">
    <subcellularLocation>
        <location evidence="1">Nucleus</location>
    </subcellularLocation>
</comment>
<dbReference type="InterPro" id="IPR027417">
    <property type="entry name" value="P-loop_NTPase"/>
</dbReference>
<gene>
    <name evidence="8" type="ORF">M422DRAFT_49248</name>
</gene>
<evidence type="ECO:0000256" key="4">
    <source>
        <dbReference type="ARBA" id="ARBA00023134"/>
    </source>
</evidence>
<dbReference type="Gene3D" id="1.10.1580.10">
    <property type="match status" value="1"/>
</dbReference>
<keyword evidence="5" id="KW-0539">Nucleus</keyword>
<keyword evidence="9" id="KW-1185">Reference proteome</keyword>
<organism evidence="8 9">
    <name type="scientific">Sphaerobolus stellatus (strain SS14)</name>
    <dbReference type="NCBI Taxonomy" id="990650"/>
    <lineage>
        <taxon>Eukaryota</taxon>
        <taxon>Fungi</taxon>
        <taxon>Dikarya</taxon>
        <taxon>Basidiomycota</taxon>
        <taxon>Agaricomycotina</taxon>
        <taxon>Agaricomycetes</taxon>
        <taxon>Phallomycetidae</taxon>
        <taxon>Geastrales</taxon>
        <taxon>Sphaerobolaceae</taxon>
        <taxon>Sphaerobolus</taxon>
    </lineage>
</organism>
<dbReference type="GO" id="GO:0005525">
    <property type="term" value="F:GTP binding"/>
    <property type="evidence" value="ECO:0007669"/>
    <property type="project" value="UniProtKB-KW"/>
</dbReference>
<dbReference type="PANTHER" id="PTHR11089:SF30">
    <property type="entry name" value="GUANINE NUCLEOTIDE-BINDING PROTEIN-LIKE 3 HOMOLOG"/>
    <property type="match status" value="1"/>
</dbReference>
<feature type="domain" description="CP-type G" evidence="7">
    <location>
        <begin position="38"/>
        <end position="204"/>
    </location>
</feature>
<dbReference type="FunFam" id="1.10.1580.10:FF:000002">
    <property type="entry name" value="Guanine nucleotide-binding protein-like 3 (nucleolar)-like"/>
    <property type="match status" value="1"/>
</dbReference>
<accession>A0A0C9UZR0</accession>
<dbReference type="HOGENOM" id="CLU_011106_5_5_1"/>
<evidence type="ECO:0000256" key="6">
    <source>
        <dbReference type="SAM" id="MobiDB-lite"/>
    </source>
</evidence>
<evidence type="ECO:0000256" key="5">
    <source>
        <dbReference type="ARBA" id="ARBA00023242"/>
    </source>
</evidence>
<proteinExistence type="predicted"/>
<evidence type="ECO:0000313" key="9">
    <source>
        <dbReference type="Proteomes" id="UP000054279"/>
    </source>
</evidence>
<dbReference type="CDD" id="cd04178">
    <property type="entry name" value="Nucleostemin_like"/>
    <property type="match status" value="1"/>
</dbReference>